<evidence type="ECO:0000313" key="3">
    <source>
        <dbReference type="EMBL" id="MBB2182782.1"/>
    </source>
</evidence>
<accession>A0A839K0S0</accession>
<dbReference type="AlphaFoldDB" id="A0A839K0S0"/>
<dbReference type="Pfam" id="PF01076">
    <property type="entry name" value="Mob_Pre"/>
    <property type="match status" value="1"/>
</dbReference>
<protein>
    <submittedName>
        <fullName evidence="3">Plasmid recombination protein</fullName>
    </submittedName>
</protein>
<dbReference type="Gene3D" id="3.30.930.30">
    <property type="match status" value="1"/>
</dbReference>
<dbReference type="Proteomes" id="UP000574276">
    <property type="component" value="Unassembled WGS sequence"/>
</dbReference>
<name>A0A839K0S0_9FIRM</name>
<comment type="caution">
    <text evidence="3">The sequence shown here is derived from an EMBL/GenBank/DDBJ whole genome shotgun (WGS) entry which is preliminary data.</text>
</comment>
<dbReference type="NCBIfam" id="NF041497">
    <property type="entry name" value="MobV"/>
    <property type="match status" value="1"/>
</dbReference>
<sequence>MPVKNYAILRTQKLNRKNIQEVKKRCEHVNRIEFTENVNKELSHLDRCVIGDSDSDWFKLFKTRFKELEHYKDPSSRKLNSNAVIGVEAVTTMSHEMGDKIDIDGWIDANNKWMQDYFGKDNVLHGVLHMDEVTPHIHYFITPVLDGKFNAREIMGGRNKYRDRQTEYAKAMEPFGLQRGLKTGRTDYVTIKELYAKNQNIINLPDISSEESAEEYRIRINKQYRALQIRIGYLEREVKDHEVIRDYAAKLEEETDKLQEKYNELRDRNKRLEHNFKYRRLGNYLVEDLIYAVENYDDKNVIDNYLTRIAPLNEWGKQYNDRIDREGEHKSIEEGSVK</sequence>
<dbReference type="EMBL" id="JACEGA010000001">
    <property type="protein sequence ID" value="MBB2182782.1"/>
    <property type="molecule type" value="Genomic_DNA"/>
</dbReference>
<keyword evidence="2" id="KW-0175">Coiled coil</keyword>
<feature type="coiled-coil region" evidence="2">
    <location>
        <begin position="241"/>
        <end position="275"/>
    </location>
</feature>
<evidence type="ECO:0000256" key="2">
    <source>
        <dbReference type="SAM" id="Coils"/>
    </source>
</evidence>
<evidence type="ECO:0000256" key="1">
    <source>
        <dbReference type="ARBA" id="ARBA00010657"/>
    </source>
</evidence>
<evidence type="ECO:0000313" key="4">
    <source>
        <dbReference type="Proteomes" id="UP000574276"/>
    </source>
</evidence>
<dbReference type="RefSeq" id="WP_228352481.1">
    <property type="nucleotide sequence ID" value="NZ_JACEGA010000001.1"/>
</dbReference>
<dbReference type="CDD" id="cd17242">
    <property type="entry name" value="MobM_relaxase"/>
    <property type="match status" value="1"/>
</dbReference>
<reference evidence="3 4" key="1">
    <citation type="submission" date="2020-07" db="EMBL/GenBank/DDBJ databases">
        <title>Characterization and genome sequencing of isolate MD1, a novel member within the family Lachnospiraceae.</title>
        <authorList>
            <person name="Rettenmaier R."/>
            <person name="Di Bello L."/>
            <person name="Zinser C."/>
            <person name="Scheitz K."/>
            <person name="Liebl W."/>
            <person name="Zverlov V."/>
        </authorList>
    </citation>
    <scope>NUCLEOTIDE SEQUENCE [LARGE SCALE GENOMIC DNA]</scope>
    <source>
        <strain evidence="3 4">MD1</strain>
    </source>
</reference>
<gene>
    <name evidence="3" type="ORF">H0486_07815</name>
</gene>
<organism evidence="3 4">
    <name type="scientific">Variimorphobacter saccharofermentans</name>
    <dbReference type="NCBI Taxonomy" id="2755051"/>
    <lineage>
        <taxon>Bacteria</taxon>
        <taxon>Bacillati</taxon>
        <taxon>Bacillota</taxon>
        <taxon>Clostridia</taxon>
        <taxon>Lachnospirales</taxon>
        <taxon>Lachnospiraceae</taxon>
        <taxon>Variimorphobacter</taxon>
    </lineage>
</organism>
<proteinExistence type="inferred from homology"/>
<comment type="similarity">
    <text evidence="1">Belongs to the plasmid mobilization pre family.</text>
</comment>
<dbReference type="InterPro" id="IPR001668">
    <property type="entry name" value="Mob_Pre"/>
</dbReference>
<keyword evidence="4" id="KW-1185">Reference proteome</keyword>
<dbReference type="GO" id="GO:0006310">
    <property type="term" value="P:DNA recombination"/>
    <property type="evidence" value="ECO:0007669"/>
    <property type="project" value="InterPro"/>
</dbReference>
<dbReference type="GO" id="GO:0003677">
    <property type="term" value="F:DNA binding"/>
    <property type="evidence" value="ECO:0007669"/>
    <property type="project" value="InterPro"/>
</dbReference>